<accession>A0A1I7X324</accession>
<evidence type="ECO:0000313" key="2">
    <source>
        <dbReference type="WBParaSite" id="Hba_11815"/>
    </source>
</evidence>
<proteinExistence type="predicted"/>
<dbReference type="AlphaFoldDB" id="A0A1I7X324"/>
<protein>
    <submittedName>
        <fullName evidence="2">Uncharacterized protein</fullName>
    </submittedName>
</protein>
<evidence type="ECO:0000313" key="1">
    <source>
        <dbReference type="Proteomes" id="UP000095283"/>
    </source>
</evidence>
<sequence>MEEAESYTLFQVKEMLLRNIIFLYFPS</sequence>
<organism evidence="1 2">
    <name type="scientific">Heterorhabditis bacteriophora</name>
    <name type="common">Entomopathogenic nematode worm</name>
    <dbReference type="NCBI Taxonomy" id="37862"/>
    <lineage>
        <taxon>Eukaryota</taxon>
        <taxon>Metazoa</taxon>
        <taxon>Ecdysozoa</taxon>
        <taxon>Nematoda</taxon>
        <taxon>Chromadorea</taxon>
        <taxon>Rhabditida</taxon>
        <taxon>Rhabditina</taxon>
        <taxon>Rhabditomorpha</taxon>
        <taxon>Strongyloidea</taxon>
        <taxon>Heterorhabditidae</taxon>
        <taxon>Heterorhabditis</taxon>
    </lineage>
</organism>
<name>A0A1I7X324_HETBA</name>
<dbReference type="Proteomes" id="UP000095283">
    <property type="component" value="Unplaced"/>
</dbReference>
<keyword evidence="1" id="KW-1185">Reference proteome</keyword>
<dbReference type="WBParaSite" id="Hba_11815">
    <property type="protein sequence ID" value="Hba_11815"/>
    <property type="gene ID" value="Hba_11815"/>
</dbReference>
<reference evidence="2" key="1">
    <citation type="submission" date="2016-11" db="UniProtKB">
        <authorList>
            <consortium name="WormBaseParasite"/>
        </authorList>
    </citation>
    <scope>IDENTIFICATION</scope>
</reference>